<dbReference type="EMBL" id="JACVVK020000166">
    <property type="protein sequence ID" value="KAK7487367.1"/>
    <property type="molecule type" value="Genomic_DNA"/>
</dbReference>
<gene>
    <name evidence="1" type="ORF">BaRGS_00021456</name>
</gene>
<comment type="caution">
    <text evidence="1">The sequence shown here is derived from an EMBL/GenBank/DDBJ whole genome shotgun (WGS) entry which is preliminary data.</text>
</comment>
<keyword evidence="2" id="KW-1185">Reference proteome</keyword>
<proteinExistence type="predicted"/>
<dbReference type="AlphaFoldDB" id="A0ABD0KJW7"/>
<dbReference type="Proteomes" id="UP001519460">
    <property type="component" value="Unassembled WGS sequence"/>
</dbReference>
<sequence>MTTITPTSPLHLLEIRRYLRRAAALLDLHDYSPPFGRKKRIPDNFCYVCSQLDPRGSRGRNPYRYLFSDGSLRPCKHVPPAPHPTF</sequence>
<evidence type="ECO:0000313" key="2">
    <source>
        <dbReference type="Proteomes" id="UP001519460"/>
    </source>
</evidence>
<accession>A0ABD0KJW7</accession>
<evidence type="ECO:0000313" key="1">
    <source>
        <dbReference type="EMBL" id="KAK7487367.1"/>
    </source>
</evidence>
<organism evidence="1 2">
    <name type="scientific">Batillaria attramentaria</name>
    <dbReference type="NCBI Taxonomy" id="370345"/>
    <lineage>
        <taxon>Eukaryota</taxon>
        <taxon>Metazoa</taxon>
        <taxon>Spiralia</taxon>
        <taxon>Lophotrochozoa</taxon>
        <taxon>Mollusca</taxon>
        <taxon>Gastropoda</taxon>
        <taxon>Caenogastropoda</taxon>
        <taxon>Sorbeoconcha</taxon>
        <taxon>Cerithioidea</taxon>
        <taxon>Batillariidae</taxon>
        <taxon>Batillaria</taxon>
    </lineage>
</organism>
<name>A0ABD0KJW7_9CAEN</name>
<protein>
    <submittedName>
        <fullName evidence="1">Uncharacterized protein</fullName>
    </submittedName>
</protein>
<reference evidence="1 2" key="1">
    <citation type="journal article" date="2023" name="Sci. Data">
        <title>Genome assembly of the Korean intertidal mud-creeper Batillaria attramentaria.</title>
        <authorList>
            <person name="Patra A.K."/>
            <person name="Ho P.T."/>
            <person name="Jun S."/>
            <person name="Lee S.J."/>
            <person name="Kim Y."/>
            <person name="Won Y.J."/>
        </authorList>
    </citation>
    <scope>NUCLEOTIDE SEQUENCE [LARGE SCALE GENOMIC DNA]</scope>
    <source>
        <strain evidence="1">Wonlab-2016</strain>
    </source>
</reference>
<feature type="non-terminal residue" evidence="1">
    <location>
        <position position="86"/>
    </location>
</feature>